<comment type="caution">
    <text evidence="1">The sequence shown here is derived from an EMBL/GenBank/DDBJ whole genome shotgun (WGS) entry which is preliminary data.</text>
</comment>
<reference evidence="1" key="1">
    <citation type="submission" date="2019-12" db="EMBL/GenBank/DDBJ databases">
        <title>Genome sequencing and annotation of Brassica cretica.</title>
        <authorList>
            <person name="Studholme D.J."/>
            <person name="Sarris P."/>
        </authorList>
    </citation>
    <scope>NUCLEOTIDE SEQUENCE</scope>
    <source>
        <strain evidence="1">PFS-109/04</strain>
        <tissue evidence="1">Leaf</tissue>
    </source>
</reference>
<name>A0A8S9QDH1_BRACR</name>
<evidence type="ECO:0000313" key="1">
    <source>
        <dbReference type="EMBL" id="KAF3536638.1"/>
    </source>
</evidence>
<accession>A0A8S9QDH1</accession>
<organism evidence="1 2">
    <name type="scientific">Brassica cretica</name>
    <name type="common">Mustard</name>
    <dbReference type="NCBI Taxonomy" id="69181"/>
    <lineage>
        <taxon>Eukaryota</taxon>
        <taxon>Viridiplantae</taxon>
        <taxon>Streptophyta</taxon>
        <taxon>Embryophyta</taxon>
        <taxon>Tracheophyta</taxon>
        <taxon>Spermatophyta</taxon>
        <taxon>Magnoliopsida</taxon>
        <taxon>eudicotyledons</taxon>
        <taxon>Gunneridae</taxon>
        <taxon>Pentapetalae</taxon>
        <taxon>rosids</taxon>
        <taxon>malvids</taxon>
        <taxon>Brassicales</taxon>
        <taxon>Brassicaceae</taxon>
        <taxon>Brassiceae</taxon>
        <taxon>Brassica</taxon>
    </lineage>
</organism>
<dbReference type="EMBL" id="QGKX02001290">
    <property type="protein sequence ID" value="KAF3536638.1"/>
    <property type="molecule type" value="Genomic_DNA"/>
</dbReference>
<gene>
    <name evidence="1" type="ORF">F2Q69_00022456</name>
</gene>
<protein>
    <submittedName>
        <fullName evidence="1">Uncharacterized protein</fullName>
    </submittedName>
</protein>
<proteinExistence type="predicted"/>
<sequence>MADGVFIWGTHFGFDPDVINTVMLTPLLEKSYDWESVDLKMANYVLTGCASATGWVCERNWLSGPETDEFIKMRLRLIYAIVNRRSINFGELVYDQILAMAHRYILVHEPSVLKTCNVSPMLNFVNIEIGIYHKFCDFFLKCVNAGNLNAVYLEGLHLASVLGVEEAIHALQQNFPTHRMSTLAVGIFSVCLGNNIEASKLFQEFGANHAVLMSDAIFDMADEIECRLTAFGAPHLNSYGHTFKFPDDKVIKPPKCDYGYDYTHDLKDYANIADSFGSVAMFVTSLVAVPLPSVYVFLVKHIIALPTVDVYLPSICWLLVKTLLSCQCIFWFCFRPASEPKVQRQEMVPIAFIPRRGMVCLILQTAGLSFNHFKMQVKSSEGTTVVTEAEEVASNLSVFSVRAKDVG</sequence>
<dbReference type="Proteomes" id="UP000712600">
    <property type="component" value="Unassembled WGS sequence"/>
</dbReference>
<dbReference type="AlphaFoldDB" id="A0A8S9QDH1"/>
<evidence type="ECO:0000313" key="2">
    <source>
        <dbReference type="Proteomes" id="UP000712600"/>
    </source>
</evidence>